<dbReference type="Gene3D" id="3.40.50.2000">
    <property type="entry name" value="Glycogen Phosphorylase B"/>
    <property type="match status" value="1"/>
</dbReference>
<dbReference type="Pfam" id="PF00534">
    <property type="entry name" value="Glycos_transf_1"/>
    <property type="match status" value="1"/>
</dbReference>
<dbReference type="PANTHER" id="PTHR43179">
    <property type="entry name" value="RHAMNOSYLTRANSFERASE WBBL"/>
    <property type="match status" value="1"/>
</dbReference>
<evidence type="ECO:0000256" key="1">
    <source>
        <dbReference type="ARBA" id="ARBA00006739"/>
    </source>
</evidence>
<evidence type="ECO:0000256" key="3">
    <source>
        <dbReference type="ARBA" id="ARBA00022679"/>
    </source>
</evidence>
<dbReference type="InterPro" id="IPR001296">
    <property type="entry name" value="Glyco_trans_1"/>
</dbReference>
<dbReference type="Pfam" id="PF13641">
    <property type="entry name" value="Glyco_tranf_2_3"/>
    <property type="match status" value="1"/>
</dbReference>
<proteinExistence type="inferred from homology"/>
<dbReference type="SUPFAM" id="SSF53448">
    <property type="entry name" value="Nucleotide-diphospho-sugar transferases"/>
    <property type="match status" value="1"/>
</dbReference>
<dbReference type="SUPFAM" id="SSF53756">
    <property type="entry name" value="UDP-Glycosyltransferase/glycogen phosphorylase"/>
    <property type="match status" value="1"/>
</dbReference>
<dbReference type="PANTHER" id="PTHR43179:SF12">
    <property type="entry name" value="GALACTOFURANOSYLTRANSFERASE GLFT2"/>
    <property type="match status" value="1"/>
</dbReference>
<accession>A0A511XE58</accession>
<dbReference type="InterPro" id="IPR029044">
    <property type="entry name" value="Nucleotide-diphossugar_trans"/>
</dbReference>
<keyword evidence="3" id="KW-0808">Transferase</keyword>
<keyword evidence="6" id="KW-1185">Reference proteome</keyword>
<name>A0A511XE58_9PROT</name>
<dbReference type="STRING" id="1120919.GCA_000429165_03163"/>
<evidence type="ECO:0000313" key="6">
    <source>
        <dbReference type="Proteomes" id="UP000321635"/>
    </source>
</evidence>
<reference evidence="5 6" key="1">
    <citation type="submission" date="2019-07" db="EMBL/GenBank/DDBJ databases">
        <title>Whole genome shotgun sequence of Acetobacter nitrogenifigens NBRC 105050.</title>
        <authorList>
            <person name="Hosoyama A."/>
            <person name="Uohara A."/>
            <person name="Ohji S."/>
            <person name="Ichikawa N."/>
        </authorList>
    </citation>
    <scope>NUCLEOTIDE SEQUENCE [LARGE SCALE GENOMIC DNA]</scope>
    <source>
        <strain evidence="5 6">NBRC 105050</strain>
    </source>
</reference>
<dbReference type="GO" id="GO:0016757">
    <property type="term" value="F:glycosyltransferase activity"/>
    <property type="evidence" value="ECO:0007669"/>
    <property type="project" value="UniProtKB-KW"/>
</dbReference>
<evidence type="ECO:0000313" key="5">
    <source>
        <dbReference type="EMBL" id="GEN61165.1"/>
    </source>
</evidence>
<keyword evidence="2" id="KW-0328">Glycosyltransferase</keyword>
<comment type="caution">
    <text evidence="5">The sequence shown here is derived from an EMBL/GenBank/DDBJ whole genome shotgun (WGS) entry which is preliminary data.</text>
</comment>
<dbReference type="AlphaFoldDB" id="A0A511XE58"/>
<evidence type="ECO:0000259" key="4">
    <source>
        <dbReference type="Pfam" id="PF00534"/>
    </source>
</evidence>
<feature type="domain" description="Glycosyl transferase family 1" evidence="4">
    <location>
        <begin position="873"/>
        <end position="1005"/>
    </location>
</feature>
<organism evidence="5 6">
    <name type="scientific">Acetobacter nitrogenifigens DSM 23921 = NBRC 105050</name>
    <dbReference type="NCBI Taxonomy" id="1120919"/>
    <lineage>
        <taxon>Bacteria</taxon>
        <taxon>Pseudomonadati</taxon>
        <taxon>Pseudomonadota</taxon>
        <taxon>Alphaproteobacteria</taxon>
        <taxon>Acetobacterales</taxon>
        <taxon>Acetobacteraceae</taxon>
        <taxon>Acetobacter</taxon>
    </lineage>
</organism>
<comment type="similarity">
    <text evidence="1">Belongs to the glycosyltransferase 2 family.</text>
</comment>
<protein>
    <recommendedName>
        <fullName evidence="4">Glycosyl transferase family 1 domain-containing protein</fullName>
    </recommendedName>
</protein>
<gene>
    <name evidence="5" type="ORF">ANI02nite_30490</name>
</gene>
<evidence type="ECO:0000256" key="2">
    <source>
        <dbReference type="ARBA" id="ARBA00022676"/>
    </source>
</evidence>
<dbReference type="Proteomes" id="UP000321635">
    <property type="component" value="Unassembled WGS sequence"/>
</dbReference>
<sequence>MAPRSPNVAFLLAAVRQANGLPDGAVGLLRRLLEKFDFREGWSLLATMQLAAGRPDAAAAALSRGLSSHACDDQMASVATRVTNTTTPVGWCGLDSDGSIRLGGEALSYLQSSPLRRSRGRTGGTAASLERLAIRIDGEPAQVTAQGGKITLRSAFESAASARDITVCLDGSPLLGSPLRPSVINRVEGLVQSGPNGLQGWAWLPHDPDRPPTLRLLDARNDRLLSVFSPDAFSADVSSDIPLARYREILIPWDRCPDHPVRVTDPDGRDLAGSPLDPGLERRAARWAASQAALWSPEKERASADLPPPFLPIPVETHPVTQSLKPAPLLLGKSRAQETLIVVPVYGDAKRTKACLDSLIATLPPAQGKSAPVRVAIIEDASPDAELVAMLDELVADPRVTVLHNSINLGFPESANVGLRLALEQRLAGRRRAGVGGSADVVLLNSDTLVTDGWLEELCRVAYSAPDIGTVTPFSNDATILSYPTLVGSRPPTVAQTGWMARLAQQANGGDTVDLPTAHGFCMLIRHDCLAATGLLRADLFAQGYGEENDFSLRARALGWRSVAAPGTYVAHVGSASFGATRDALLRRNLALLNRLHPGYDALVATHVAQDPLFDARRRIDLLRWRRGWRTEFPRHRKKDGDASRRAVVFVTHDHGGGVERVVSQRARSVLRQGVRPIIVKPVEGGCRVEGVSPDAADQHRAVDPEAGVYPNLRFRLPEEWTGLLKLLGGADISHVEWHHGSGHHPQMETLAATLDTHQDVFVHDYIWFCPRISLLGQNGRYCGEPDIAECESCVARLGRNAPGDETVAEYVAHSSKRLSAARRVITPSGDAAQRMLRHFPALKIDVDPPEDDDAEETAAARSPSAVVGLPRTNRARVCIVGAIGREKGYDVIMEAAEDARRRNLPIEYVIVGHTPDDTKLIETGHVYVTGAYEDAEAVALARAQNADYAFIPSIWPETWCLALSVAWRAGLDVAAFDLGAVADRIRAKKRGSILPLGVSANRLNVILTSLCQRRNEALTGIRQTP</sequence>
<dbReference type="EMBL" id="BJYF01000028">
    <property type="protein sequence ID" value="GEN61165.1"/>
    <property type="molecule type" value="Genomic_DNA"/>
</dbReference>
<dbReference type="Gene3D" id="3.90.550.10">
    <property type="entry name" value="Spore Coat Polysaccharide Biosynthesis Protein SpsA, Chain A"/>
    <property type="match status" value="1"/>
</dbReference>